<comment type="similarity">
    <text evidence="1">Belongs to the ABC transporter superfamily.</text>
</comment>
<dbReference type="PANTHER" id="PTHR42711:SF5">
    <property type="entry name" value="ABC TRANSPORTER ATP-BINDING PROTEIN NATA"/>
    <property type="match status" value="1"/>
</dbReference>
<dbReference type="SUPFAM" id="SSF52540">
    <property type="entry name" value="P-loop containing nucleoside triphosphate hydrolases"/>
    <property type="match status" value="1"/>
</dbReference>
<proteinExistence type="inferred from homology"/>
<protein>
    <submittedName>
        <fullName evidence="6">ABC transporter ATP-binding protein</fullName>
    </submittedName>
</protein>
<dbReference type="GO" id="GO:0016887">
    <property type="term" value="F:ATP hydrolysis activity"/>
    <property type="evidence" value="ECO:0007669"/>
    <property type="project" value="InterPro"/>
</dbReference>
<dbReference type="CDD" id="cd03230">
    <property type="entry name" value="ABC_DR_subfamily_A"/>
    <property type="match status" value="1"/>
</dbReference>
<reference evidence="6" key="1">
    <citation type="journal article" date="2022" name="Nat. Microbiol.">
        <title>Unique mobile elements and scalable gene flow at the prokaryote-eukaryote boundary revealed by circularized Asgard archaea genomes.</title>
        <authorList>
            <person name="Wu F."/>
            <person name="Speth D.R."/>
            <person name="Philosof A."/>
            <person name="Cremiere A."/>
            <person name="Narayanan A."/>
            <person name="Barco R.A."/>
            <person name="Connon S.A."/>
            <person name="Amend J.P."/>
            <person name="Antoshechkin I.A."/>
            <person name="Orphan V.J."/>
        </authorList>
    </citation>
    <scope>NUCLEOTIDE SEQUENCE</scope>
    <source>
        <strain evidence="6">PM71</strain>
    </source>
</reference>
<evidence type="ECO:0000259" key="5">
    <source>
        <dbReference type="PROSITE" id="PS50893"/>
    </source>
</evidence>
<gene>
    <name evidence="6" type="ORF">K9W45_04110</name>
</gene>
<dbReference type="PROSITE" id="PS00211">
    <property type="entry name" value="ABC_TRANSPORTER_1"/>
    <property type="match status" value="1"/>
</dbReference>
<evidence type="ECO:0000256" key="2">
    <source>
        <dbReference type="ARBA" id="ARBA00022448"/>
    </source>
</evidence>
<dbReference type="PANTHER" id="PTHR42711">
    <property type="entry name" value="ABC TRANSPORTER ATP-BINDING PROTEIN"/>
    <property type="match status" value="1"/>
</dbReference>
<sequence length="249" mass="28112">MTYMIKTLNLTKSFKEKVAVNNMNLLVPKGTIYALLGPNGAGKTTTIRLLLGLLKPDYGKIEINNIDVVSQPKEIRGKIALLPQISAAYHDLTPMQNIKFILELNNIQFDEVKAELNYYLRRLEITADLLLKPFSKLSGGEQRAISFIMTIILNKDFLILDEPTSGLDISRGKYVREIILDLAKKGKTIMLSSHIISDLEELAEYCGIMKNGFLTFQDKKEKLIEKYAPNTEDFEEAIIQAFRAPINGE</sequence>
<keyword evidence="3" id="KW-0547">Nucleotide-binding</keyword>
<dbReference type="Proteomes" id="UP001201020">
    <property type="component" value="Chromosome"/>
</dbReference>
<dbReference type="InterPro" id="IPR050763">
    <property type="entry name" value="ABC_transporter_ATP-binding"/>
</dbReference>
<dbReference type="EMBL" id="CP084166">
    <property type="protein sequence ID" value="UJG41655.1"/>
    <property type="molecule type" value="Genomic_DNA"/>
</dbReference>
<evidence type="ECO:0000256" key="3">
    <source>
        <dbReference type="ARBA" id="ARBA00022741"/>
    </source>
</evidence>
<name>A0A9Y1BML5_9ARCH</name>
<evidence type="ECO:0000256" key="1">
    <source>
        <dbReference type="ARBA" id="ARBA00005417"/>
    </source>
</evidence>
<dbReference type="PROSITE" id="PS50893">
    <property type="entry name" value="ABC_TRANSPORTER_2"/>
    <property type="match status" value="1"/>
</dbReference>
<dbReference type="InterPro" id="IPR027417">
    <property type="entry name" value="P-loop_NTPase"/>
</dbReference>
<dbReference type="Gene3D" id="3.40.50.300">
    <property type="entry name" value="P-loop containing nucleotide triphosphate hydrolases"/>
    <property type="match status" value="1"/>
</dbReference>
<feature type="domain" description="ABC transporter" evidence="5">
    <location>
        <begin position="5"/>
        <end position="236"/>
    </location>
</feature>
<organism evidence="6">
    <name type="scientific">Candidatus Heimdallarchaeum aukensis</name>
    <dbReference type="NCBI Taxonomy" id="2876573"/>
    <lineage>
        <taxon>Archaea</taxon>
        <taxon>Promethearchaeati</taxon>
        <taxon>Candidatus Heimdallarchaeota</taxon>
        <taxon>Candidatus Heimdallarchaeia (ex Rinke et al. 2021) (nom. nud.)</taxon>
        <taxon>Candidatus Heimdallarchaeales</taxon>
        <taxon>Candidatus Heimdallarchaeaceae</taxon>
        <taxon>Candidatus Heimdallarchaeum</taxon>
    </lineage>
</organism>
<keyword evidence="2" id="KW-0813">Transport</keyword>
<evidence type="ECO:0000256" key="4">
    <source>
        <dbReference type="ARBA" id="ARBA00022840"/>
    </source>
</evidence>
<dbReference type="InterPro" id="IPR017871">
    <property type="entry name" value="ABC_transporter-like_CS"/>
</dbReference>
<dbReference type="AlphaFoldDB" id="A0A9Y1BML5"/>
<dbReference type="SMART" id="SM00382">
    <property type="entry name" value="AAA"/>
    <property type="match status" value="1"/>
</dbReference>
<evidence type="ECO:0000313" key="6">
    <source>
        <dbReference type="EMBL" id="UJG41655.1"/>
    </source>
</evidence>
<dbReference type="GO" id="GO:0005524">
    <property type="term" value="F:ATP binding"/>
    <property type="evidence" value="ECO:0007669"/>
    <property type="project" value="UniProtKB-KW"/>
</dbReference>
<keyword evidence="4 6" id="KW-0067">ATP-binding</keyword>
<accession>A0A9Y1BML5</accession>
<dbReference type="InterPro" id="IPR003593">
    <property type="entry name" value="AAA+_ATPase"/>
</dbReference>
<dbReference type="InterPro" id="IPR003439">
    <property type="entry name" value="ABC_transporter-like_ATP-bd"/>
</dbReference>
<dbReference type="Pfam" id="PF00005">
    <property type="entry name" value="ABC_tran"/>
    <property type="match status" value="1"/>
</dbReference>